<evidence type="ECO:0000256" key="1">
    <source>
        <dbReference type="SAM" id="MobiDB-lite"/>
    </source>
</evidence>
<reference evidence="2" key="1">
    <citation type="submission" date="2014-11" db="EMBL/GenBank/DDBJ databases">
        <authorList>
            <person name="Amaro Gonzalez C."/>
        </authorList>
    </citation>
    <scope>NUCLEOTIDE SEQUENCE</scope>
</reference>
<accession>A0A0E9VYW4</accession>
<feature type="region of interest" description="Disordered" evidence="1">
    <location>
        <begin position="1"/>
        <end position="25"/>
    </location>
</feature>
<reference evidence="2" key="2">
    <citation type="journal article" date="2015" name="Fish Shellfish Immunol.">
        <title>Early steps in the European eel (Anguilla anguilla)-Vibrio vulnificus interaction in the gills: Role of the RtxA13 toxin.</title>
        <authorList>
            <person name="Callol A."/>
            <person name="Pajuelo D."/>
            <person name="Ebbesson L."/>
            <person name="Teles M."/>
            <person name="MacKenzie S."/>
            <person name="Amaro C."/>
        </authorList>
    </citation>
    <scope>NUCLEOTIDE SEQUENCE</scope>
</reference>
<sequence length="25" mass="2794">MALGSMISPNWLTPPRPRHLSGLFD</sequence>
<protein>
    <submittedName>
        <fullName evidence="2">Uncharacterized protein</fullName>
    </submittedName>
</protein>
<proteinExistence type="predicted"/>
<organism evidence="2">
    <name type="scientific">Anguilla anguilla</name>
    <name type="common">European freshwater eel</name>
    <name type="synonym">Muraena anguilla</name>
    <dbReference type="NCBI Taxonomy" id="7936"/>
    <lineage>
        <taxon>Eukaryota</taxon>
        <taxon>Metazoa</taxon>
        <taxon>Chordata</taxon>
        <taxon>Craniata</taxon>
        <taxon>Vertebrata</taxon>
        <taxon>Euteleostomi</taxon>
        <taxon>Actinopterygii</taxon>
        <taxon>Neopterygii</taxon>
        <taxon>Teleostei</taxon>
        <taxon>Anguilliformes</taxon>
        <taxon>Anguillidae</taxon>
        <taxon>Anguilla</taxon>
    </lineage>
</organism>
<dbReference type="AlphaFoldDB" id="A0A0E9VYW4"/>
<name>A0A0E9VYW4_ANGAN</name>
<evidence type="ECO:0000313" key="2">
    <source>
        <dbReference type="EMBL" id="JAH82515.1"/>
    </source>
</evidence>
<dbReference type="EMBL" id="GBXM01026062">
    <property type="protein sequence ID" value="JAH82515.1"/>
    <property type="molecule type" value="Transcribed_RNA"/>
</dbReference>